<evidence type="ECO:0000259" key="15">
    <source>
        <dbReference type="Pfam" id="PF04811"/>
    </source>
</evidence>
<dbReference type="PANTHER" id="PTHR13803:SF39">
    <property type="entry name" value="SECRETORY 24AB, ISOFORM A"/>
    <property type="match status" value="1"/>
</dbReference>
<evidence type="ECO:0000259" key="16">
    <source>
        <dbReference type="Pfam" id="PF04815"/>
    </source>
</evidence>
<dbReference type="Pfam" id="PF04810">
    <property type="entry name" value="zf-Sec23_Sec24"/>
    <property type="match status" value="1"/>
</dbReference>
<feature type="compositionally biased region" description="Low complexity" evidence="12">
    <location>
        <begin position="153"/>
        <end position="184"/>
    </location>
</feature>
<dbReference type="GO" id="GO:0005789">
    <property type="term" value="C:endoplasmic reticulum membrane"/>
    <property type="evidence" value="ECO:0007669"/>
    <property type="project" value="UniProtKB-SubCell"/>
</dbReference>
<dbReference type="InterPro" id="IPR036180">
    <property type="entry name" value="Gelsolin-like_dom_sf"/>
</dbReference>
<dbReference type="InterPro" id="IPR050550">
    <property type="entry name" value="SEC23_SEC24_subfamily"/>
</dbReference>
<feature type="compositionally biased region" description="Polar residues" evidence="12">
    <location>
        <begin position="11"/>
        <end position="39"/>
    </location>
</feature>
<dbReference type="InterPro" id="IPR007123">
    <property type="entry name" value="Gelsolin-like_dom"/>
</dbReference>
<dbReference type="Gene3D" id="3.40.20.10">
    <property type="entry name" value="Severin"/>
    <property type="match status" value="1"/>
</dbReference>
<evidence type="ECO:0000256" key="3">
    <source>
        <dbReference type="ARBA" id="ARBA00004586"/>
    </source>
</evidence>
<feature type="region of interest" description="Disordered" evidence="12">
    <location>
        <begin position="153"/>
        <end position="188"/>
    </location>
</feature>
<feature type="compositionally biased region" description="Pro residues" evidence="12">
    <location>
        <begin position="238"/>
        <end position="248"/>
    </location>
</feature>
<sequence>MSGNRRAYPTDPTNTLSYNSVQHQQQMGQPQIVPNTGQFGQLPPNQQQNTQLPQQQQQQQGYNQFSPNQQQQQQMSNQQGGGLQPPVIGTTGGIDQSATSAVTKRVYPVDANNETFLTSQFNQMNLNQQQYQQPPQTQQQPYPQQQQYYQTTPVQQLSPPITTTTTTTTTLPPQQQQVSPQPIQSNLANPLVNNTQNLYSPVQQHQTQTMHQTQTPPVTQPTTFSPQGQQTQTQTQPQPQPQTQPQPQPQGQGQGYQQFIPTIQNQQNGAQGQIQQQPQLQGQGYQQFTPQYNNYSNYQPPIQTNQPIQSNQPMVTTPSSFIPEAPLPTAENLCPKQYMRMSMNVVPNLPSTLSKVHIPLGVVINPLADAPNEPIPLINSNIVRCRSCRAYINPFVIFTDGGARWKCNICQFLNDTPADYVSPINLTTGKRFDIDQRPELQRGCVEFVATSEYAVRAPQPPCYFFIIDVCYESIVSGMLNCAIQAIRQSLDNLPGESRTRFGIMTFDDQLHLFNLKASPSLRPQMYVVTEMDNVFVPPFDDFLVNLKDNRELIDNTLNIIQNMERKTQKVESCLGSAFKAAYQITQRVGGKIMIFQSYIPRGPIGKLPMREYQSSIGTKKEVKFLQPNGDVETYKEFALACSQHHISVDTFMFATDYTDVASLGQLSQITGGEVHYYPQFVANRDGRAFMNDLSHSLTRTTAWEAVMRVRNSRGLNTTAYHGNYFLKSSDLLALPTVDSDKTFTLQLGITDNIPGKYAALQSALLYTHSCGERRVRVFTVSLPVVQNYHDLFKHADISVVVNLISKMAIDKALSSSLPDAREAIANKCAEILIAYKTTLSSNASSSVTLSTQAPKLLLPETLKHLPLYVVSMVKNIIFSSKATSPDVRSFHMQRMKTLDTNLCLNFFYPYFYSLLQNPQQLQQQDETQPFQLPISHKLSADELSRSGCYMIVNGFTIYIFVGEAIDPQVHQDIFGCDYQSLDQLTFQDFPVLENPHSVYVRKVLHQVRSSFPRYQGIYLIKGNTQRRSEIQSLLVEDRTPEGSSYYEFILQLQSRVLQ</sequence>
<dbReference type="Pfam" id="PF04815">
    <property type="entry name" value="Sec23_helical"/>
    <property type="match status" value="1"/>
</dbReference>
<evidence type="ECO:0000259" key="13">
    <source>
        <dbReference type="Pfam" id="PF00626"/>
    </source>
</evidence>
<dbReference type="GO" id="GO:0008270">
    <property type="term" value="F:zinc ion binding"/>
    <property type="evidence" value="ECO:0007669"/>
    <property type="project" value="InterPro"/>
</dbReference>
<feature type="region of interest" description="Disordered" evidence="12">
    <location>
        <begin position="1"/>
        <end position="94"/>
    </location>
</feature>
<feature type="region of interest" description="Disordered" evidence="12">
    <location>
        <begin position="201"/>
        <end position="255"/>
    </location>
</feature>
<dbReference type="InterPro" id="IPR036174">
    <property type="entry name" value="Znf_Sec23_Sec24_sf"/>
</dbReference>
<dbReference type="SUPFAM" id="SSF53300">
    <property type="entry name" value="vWA-like"/>
    <property type="match status" value="1"/>
</dbReference>
<name>A0A151Z6P4_TIELA</name>
<evidence type="ECO:0000256" key="6">
    <source>
        <dbReference type="ARBA" id="ARBA00022490"/>
    </source>
</evidence>
<dbReference type="Gene3D" id="1.20.120.730">
    <property type="entry name" value="Sec23/Sec24 helical domain"/>
    <property type="match status" value="1"/>
</dbReference>
<keyword evidence="9" id="KW-0653">Protein transport</keyword>
<feature type="compositionally biased region" description="Low complexity" evidence="12">
    <location>
        <begin position="201"/>
        <end position="237"/>
    </location>
</feature>
<evidence type="ECO:0000256" key="12">
    <source>
        <dbReference type="SAM" id="MobiDB-lite"/>
    </source>
</evidence>
<feature type="domain" description="Sec23/Sec24 beta-sandwich" evidence="17">
    <location>
        <begin position="702"/>
        <end position="785"/>
    </location>
</feature>
<dbReference type="InParanoid" id="A0A151Z6P4"/>
<evidence type="ECO:0000256" key="9">
    <source>
        <dbReference type="ARBA" id="ARBA00022927"/>
    </source>
</evidence>
<dbReference type="AlphaFoldDB" id="A0A151Z6P4"/>
<evidence type="ECO:0000313" key="19">
    <source>
        <dbReference type="Proteomes" id="UP000076078"/>
    </source>
</evidence>
<keyword evidence="10" id="KW-0333">Golgi apparatus</keyword>
<dbReference type="Pfam" id="PF04811">
    <property type="entry name" value="Sec23_trunk"/>
    <property type="match status" value="1"/>
</dbReference>
<dbReference type="EMBL" id="LODT01000039">
    <property type="protein sequence ID" value="KYQ89636.1"/>
    <property type="molecule type" value="Genomic_DNA"/>
</dbReference>
<keyword evidence="7" id="KW-0256">Endoplasmic reticulum</keyword>
<comment type="subcellular location">
    <subcellularLocation>
        <location evidence="2">Cytoplasm</location>
    </subcellularLocation>
    <subcellularLocation>
        <location evidence="3">Endoplasmic reticulum membrane</location>
    </subcellularLocation>
    <subcellularLocation>
        <location evidence="1">Golgi apparatus membrane</location>
    </subcellularLocation>
</comment>
<dbReference type="GO" id="GO:0030127">
    <property type="term" value="C:COPII vesicle coat"/>
    <property type="evidence" value="ECO:0007669"/>
    <property type="project" value="InterPro"/>
</dbReference>
<dbReference type="SUPFAM" id="SSF82919">
    <property type="entry name" value="Zn-finger domain of Sec23/24"/>
    <property type="match status" value="1"/>
</dbReference>
<keyword evidence="19" id="KW-1185">Reference proteome</keyword>
<evidence type="ECO:0000259" key="17">
    <source>
        <dbReference type="Pfam" id="PF08033"/>
    </source>
</evidence>
<organism evidence="18 19">
    <name type="scientific">Tieghemostelium lacteum</name>
    <name type="common">Slime mold</name>
    <name type="synonym">Dictyostelium lacteum</name>
    <dbReference type="NCBI Taxonomy" id="361077"/>
    <lineage>
        <taxon>Eukaryota</taxon>
        <taxon>Amoebozoa</taxon>
        <taxon>Evosea</taxon>
        <taxon>Eumycetozoa</taxon>
        <taxon>Dictyostelia</taxon>
        <taxon>Dictyosteliales</taxon>
        <taxon>Raperosteliaceae</taxon>
        <taxon>Tieghemostelium</taxon>
    </lineage>
</organism>
<dbReference type="Pfam" id="PF08033">
    <property type="entry name" value="Sec23_BS"/>
    <property type="match status" value="1"/>
</dbReference>
<keyword evidence="11" id="KW-0472">Membrane</keyword>
<evidence type="ECO:0000313" key="18">
    <source>
        <dbReference type="EMBL" id="KYQ89636.1"/>
    </source>
</evidence>
<gene>
    <name evidence="18" type="ORF">DLAC_09601</name>
</gene>
<dbReference type="SUPFAM" id="SSF81995">
    <property type="entry name" value="beta-sandwich domain of Sec23/24"/>
    <property type="match status" value="1"/>
</dbReference>
<evidence type="ECO:0000259" key="14">
    <source>
        <dbReference type="Pfam" id="PF04810"/>
    </source>
</evidence>
<dbReference type="InterPro" id="IPR029006">
    <property type="entry name" value="ADF-H/Gelsolin-like_dom_sf"/>
</dbReference>
<dbReference type="InterPro" id="IPR036465">
    <property type="entry name" value="vWFA_dom_sf"/>
</dbReference>
<dbReference type="SUPFAM" id="SSF81811">
    <property type="entry name" value="Helical domain of Sec23/24"/>
    <property type="match status" value="1"/>
</dbReference>
<dbReference type="Gene3D" id="2.30.30.380">
    <property type="entry name" value="Zn-finger domain of Sec23/24"/>
    <property type="match status" value="1"/>
</dbReference>
<dbReference type="Gene3D" id="3.40.50.410">
    <property type="entry name" value="von Willebrand factor, type A domain"/>
    <property type="match status" value="1"/>
</dbReference>
<dbReference type="GO" id="GO:0000139">
    <property type="term" value="C:Golgi membrane"/>
    <property type="evidence" value="ECO:0007669"/>
    <property type="project" value="UniProtKB-SubCell"/>
</dbReference>
<feature type="domain" description="Gelsolin-like" evidence="13">
    <location>
        <begin position="930"/>
        <end position="978"/>
    </location>
</feature>
<dbReference type="GO" id="GO:0070971">
    <property type="term" value="C:endoplasmic reticulum exit site"/>
    <property type="evidence" value="ECO:0007669"/>
    <property type="project" value="TreeGrafter"/>
</dbReference>
<evidence type="ECO:0000256" key="11">
    <source>
        <dbReference type="ARBA" id="ARBA00023136"/>
    </source>
</evidence>
<dbReference type="Pfam" id="PF00626">
    <property type="entry name" value="Gelsolin"/>
    <property type="match status" value="1"/>
</dbReference>
<dbReference type="GO" id="GO:0090110">
    <property type="term" value="P:COPII-coated vesicle cargo loading"/>
    <property type="evidence" value="ECO:0007669"/>
    <property type="project" value="TreeGrafter"/>
</dbReference>
<comment type="caution">
    <text evidence="18">The sequence shown here is derived from an EMBL/GenBank/DDBJ whole genome shotgun (WGS) entry which is preliminary data.</text>
</comment>
<dbReference type="STRING" id="361077.A0A151Z6P4"/>
<dbReference type="InterPro" id="IPR012990">
    <property type="entry name" value="Beta-sandwich_Sec23_24"/>
</dbReference>
<feature type="compositionally biased region" description="Low complexity" evidence="12">
    <location>
        <begin position="40"/>
        <end position="78"/>
    </location>
</feature>
<feature type="domain" description="Zinc finger Sec23/Sec24-type" evidence="14">
    <location>
        <begin position="382"/>
        <end position="420"/>
    </location>
</feature>
<keyword evidence="5" id="KW-0813">Transport</keyword>
<dbReference type="GO" id="GO:0006886">
    <property type="term" value="P:intracellular protein transport"/>
    <property type="evidence" value="ECO:0007669"/>
    <property type="project" value="InterPro"/>
</dbReference>
<evidence type="ECO:0000256" key="2">
    <source>
        <dbReference type="ARBA" id="ARBA00004496"/>
    </source>
</evidence>
<dbReference type="PANTHER" id="PTHR13803">
    <property type="entry name" value="SEC24-RELATED PROTEIN"/>
    <property type="match status" value="1"/>
</dbReference>
<evidence type="ECO:0000256" key="7">
    <source>
        <dbReference type="ARBA" id="ARBA00022824"/>
    </source>
</evidence>
<feature type="domain" description="Sec23/Sec24 trunk" evidence="15">
    <location>
        <begin position="458"/>
        <end position="695"/>
    </location>
</feature>
<evidence type="ECO:0000256" key="8">
    <source>
        <dbReference type="ARBA" id="ARBA00022892"/>
    </source>
</evidence>
<dbReference type="InterPro" id="IPR006896">
    <property type="entry name" value="Sec23/24_trunk_dom"/>
</dbReference>
<proteinExistence type="inferred from homology"/>
<feature type="domain" description="Sec23/Sec24 helical" evidence="16">
    <location>
        <begin position="796"/>
        <end position="904"/>
    </location>
</feature>
<dbReference type="InterPro" id="IPR006900">
    <property type="entry name" value="Sec23/24_helical_dom"/>
</dbReference>
<dbReference type="Proteomes" id="UP000076078">
    <property type="component" value="Unassembled WGS sequence"/>
</dbReference>
<evidence type="ECO:0000256" key="1">
    <source>
        <dbReference type="ARBA" id="ARBA00004394"/>
    </source>
</evidence>
<accession>A0A151Z6P4</accession>
<dbReference type="Gene3D" id="2.60.40.1670">
    <property type="entry name" value="beta-sandwich domain of Sec23/24"/>
    <property type="match status" value="1"/>
</dbReference>
<dbReference type="OrthoDB" id="49016at2759"/>
<reference evidence="18 19" key="1">
    <citation type="submission" date="2015-12" db="EMBL/GenBank/DDBJ databases">
        <title>Dictyostelia acquired genes for synthesis and detection of signals that induce cell-type specialization by lateral gene transfer from prokaryotes.</title>
        <authorList>
            <person name="Gloeckner G."/>
            <person name="Schaap P."/>
        </authorList>
    </citation>
    <scope>NUCLEOTIDE SEQUENCE [LARGE SCALE GENOMIC DNA]</scope>
    <source>
        <strain evidence="18 19">TK</strain>
    </source>
</reference>
<keyword evidence="8" id="KW-0931">ER-Golgi transport</keyword>
<protein>
    <submittedName>
        <fullName evidence="18">Putative transport protein</fullName>
    </submittedName>
</protein>
<comment type="similarity">
    <text evidence="4">Belongs to the SEC23/SEC24 family. SEC24 subfamily.</text>
</comment>
<evidence type="ECO:0000256" key="10">
    <source>
        <dbReference type="ARBA" id="ARBA00023034"/>
    </source>
</evidence>
<dbReference type="FunCoup" id="A0A151Z6P4">
    <property type="interactions" value="750"/>
</dbReference>
<evidence type="ECO:0000256" key="4">
    <source>
        <dbReference type="ARBA" id="ARBA00008334"/>
    </source>
</evidence>
<dbReference type="InterPro" id="IPR006895">
    <property type="entry name" value="Znf_Sec23_Sec24"/>
</dbReference>
<dbReference type="InterPro" id="IPR036175">
    <property type="entry name" value="Sec23/24_helical_dom_sf"/>
</dbReference>
<dbReference type="OMA" id="QPPPFQM"/>
<evidence type="ECO:0000256" key="5">
    <source>
        <dbReference type="ARBA" id="ARBA00022448"/>
    </source>
</evidence>
<dbReference type="GO" id="GO:0000149">
    <property type="term" value="F:SNARE binding"/>
    <property type="evidence" value="ECO:0007669"/>
    <property type="project" value="TreeGrafter"/>
</dbReference>
<keyword evidence="6" id="KW-0963">Cytoplasm</keyword>
<dbReference type="SUPFAM" id="SSF82754">
    <property type="entry name" value="C-terminal, gelsolin-like domain of Sec23/24"/>
    <property type="match status" value="1"/>
</dbReference>